<dbReference type="Proteomes" id="UP001381693">
    <property type="component" value="Unassembled WGS sequence"/>
</dbReference>
<feature type="non-terminal residue" evidence="2">
    <location>
        <position position="1"/>
    </location>
</feature>
<accession>A0AAN9AD03</accession>
<keyword evidence="1" id="KW-0812">Transmembrane</keyword>
<protein>
    <recommendedName>
        <fullName evidence="4">G-protein coupled receptors family 1 profile domain-containing protein</fullName>
    </recommendedName>
</protein>
<dbReference type="EMBL" id="JAXCGZ010006330">
    <property type="protein sequence ID" value="KAK7079852.1"/>
    <property type="molecule type" value="Genomic_DNA"/>
</dbReference>
<feature type="transmembrane region" description="Helical" evidence="1">
    <location>
        <begin position="47"/>
        <end position="69"/>
    </location>
</feature>
<dbReference type="Gene3D" id="1.20.1070.10">
    <property type="entry name" value="Rhodopsin 7-helix transmembrane proteins"/>
    <property type="match status" value="1"/>
</dbReference>
<reference evidence="2 3" key="1">
    <citation type="submission" date="2023-11" db="EMBL/GenBank/DDBJ databases">
        <title>Halocaridina rubra genome assembly.</title>
        <authorList>
            <person name="Smith C."/>
        </authorList>
    </citation>
    <scope>NUCLEOTIDE SEQUENCE [LARGE SCALE GENOMIC DNA]</scope>
    <source>
        <strain evidence="2">EP-1</strain>
        <tissue evidence="2">Whole</tissue>
    </source>
</reference>
<gene>
    <name evidence="2" type="ORF">SK128_024670</name>
</gene>
<evidence type="ECO:0000256" key="1">
    <source>
        <dbReference type="SAM" id="Phobius"/>
    </source>
</evidence>
<dbReference type="AlphaFoldDB" id="A0AAN9AD03"/>
<organism evidence="2 3">
    <name type="scientific">Halocaridina rubra</name>
    <name type="common">Hawaiian red shrimp</name>
    <dbReference type="NCBI Taxonomy" id="373956"/>
    <lineage>
        <taxon>Eukaryota</taxon>
        <taxon>Metazoa</taxon>
        <taxon>Ecdysozoa</taxon>
        <taxon>Arthropoda</taxon>
        <taxon>Crustacea</taxon>
        <taxon>Multicrustacea</taxon>
        <taxon>Malacostraca</taxon>
        <taxon>Eumalacostraca</taxon>
        <taxon>Eucarida</taxon>
        <taxon>Decapoda</taxon>
        <taxon>Pleocyemata</taxon>
        <taxon>Caridea</taxon>
        <taxon>Atyoidea</taxon>
        <taxon>Atyidae</taxon>
        <taxon>Halocaridina</taxon>
    </lineage>
</organism>
<comment type="caution">
    <text evidence="2">The sequence shown here is derived from an EMBL/GenBank/DDBJ whole genome shotgun (WGS) entry which is preliminary data.</text>
</comment>
<proteinExistence type="predicted"/>
<keyword evidence="1" id="KW-0472">Membrane</keyword>
<evidence type="ECO:0000313" key="2">
    <source>
        <dbReference type="EMBL" id="KAK7079852.1"/>
    </source>
</evidence>
<sequence>LCIVAVFFSWLAVGAFHIGLYLPTPHFYFNHFGGQACEPFHTANSKIIIVACAVYFPTTMITMYCYGTVFHVARTSLHRFVCATVSAPEILGGPAVEKLLMSERHESLRACRVMAVVSLSFVITITPWTLRQIIAACTNSRVSRVGNS</sequence>
<keyword evidence="3" id="KW-1185">Reference proteome</keyword>
<feature type="transmembrane region" description="Helical" evidence="1">
    <location>
        <begin position="110"/>
        <end position="130"/>
    </location>
</feature>
<keyword evidence="1" id="KW-1133">Transmembrane helix</keyword>
<evidence type="ECO:0000313" key="3">
    <source>
        <dbReference type="Proteomes" id="UP001381693"/>
    </source>
</evidence>
<evidence type="ECO:0008006" key="4">
    <source>
        <dbReference type="Google" id="ProtNLM"/>
    </source>
</evidence>
<dbReference type="SUPFAM" id="SSF81321">
    <property type="entry name" value="Family A G protein-coupled receptor-like"/>
    <property type="match status" value="1"/>
</dbReference>
<name>A0AAN9AD03_HALRR</name>